<organism evidence="2 3">
    <name type="scientific">Actinomadura yumaensis</name>
    <dbReference type="NCBI Taxonomy" id="111807"/>
    <lineage>
        <taxon>Bacteria</taxon>
        <taxon>Bacillati</taxon>
        <taxon>Actinomycetota</taxon>
        <taxon>Actinomycetes</taxon>
        <taxon>Streptosporangiales</taxon>
        <taxon>Thermomonosporaceae</taxon>
        <taxon>Actinomadura</taxon>
    </lineage>
</organism>
<gene>
    <name evidence="2" type="ORF">ACFQKB_15410</name>
</gene>
<dbReference type="RefSeq" id="WP_160819349.1">
    <property type="nucleotide sequence ID" value="NZ_JBHSXE010000001.1"/>
</dbReference>
<feature type="transmembrane region" description="Helical" evidence="1">
    <location>
        <begin position="90"/>
        <end position="109"/>
    </location>
</feature>
<keyword evidence="1" id="KW-1133">Transmembrane helix</keyword>
<evidence type="ECO:0000313" key="3">
    <source>
        <dbReference type="Proteomes" id="UP001596380"/>
    </source>
</evidence>
<keyword evidence="1" id="KW-0472">Membrane</keyword>
<protein>
    <submittedName>
        <fullName evidence="2">DUF6703 family protein</fullName>
    </submittedName>
</protein>
<name>A0ABW2CIU6_9ACTN</name>
<evidence type="ECO:0000313" key="2">
    <source>
        <dbReference type="EMBL" id="MFC6881155.1"/>
    </source>
</evidence>
<comment type="caution">
    <text evidence="2">The sequence shown here is derived from an EMBL/GenBank/DDBJ whole genome shotgun (WGS) entry which is preliminary data.</text>
</comment>
<feature type="transmembrane region" description="Helical" evidence="1">
    <location>
        <begin position="60"/>
        <end position="78"/>
    </location>
</feature>
<keyword evidence="1" id="KW-0812">Transmembrane</keyword>
<dbReference type="Proteomes" id="UP001596380">
    <property type="component" value="Unassembled WGS sequence"/>
</dbReference>
<reference evidence="3" key="1">
    <citation type="journal article" date="2019" name="Int. J. Syst. Evol. Microbiol.">
        <title>The Global Catalogue of Microorganisms (GCM) 10K type strain sequencing project: providing services to taxonomists for standard genome sequencing and annotation.</title>
        <authorList>
            <consortium name="The Broad Institute Genomics Platform"/>
            <consortium name="The Broad Institute Genome Sequencing Center for Infectious Disease"/>
            <person name="Wu L."/>
            <person name="Ma J."/>
        </authorList>
    </citation>
    <scope>NUCLEOTIDE SEQUENCE [LARGE SCALE GENOMIC DNA]</scope>
    <source>
        <strain evidence="3">JCM 3369</strain>
    </source>
</reference>
<proteinExistence type="predicted"/>
<dbReference type="EMBL" id="JBHSXS010000007">
    <property type="protein sequence ID" value="MFC6881155.1"/>
    <property type="molecule type" value="Genomic_DNA"/>
</dbReference>
<accession>A0ABW2CIU6</accession>
<feature type="transmembrane region" description="Helical" evidence="1">
    <location>
        <begin position="33"/>
        <end position="53"/>
    </location>
</feature>
<keyword evidence="3" id="KW-1185">Reference proteome</keyword>
<evidence type="ECO:0000256" key="1">
    <source>
        <dbReference type="SAM" id="Phobius"/>
    </source>
</evidence>
<dbReference type="InterPro" id="IPR046549">
    <property type="entry name" value="DUF6703"/>
</dbReference>
<sequence>MRTDGPGTGGQDGTAEARGVRAAVERWSARPVLYLHGLPRGLLLAAVFVLLVVGMWGSGWVGAAGLLALFAGLGWFAYLNWPALEPGGRALRVAALAVLLAFAAGHVFGRF</sequence>
<dbReference type="Pfam" id="PF20444">
    <property type="entry name" value="DUF6703"/>
    <property type="match status" value="1"/>
</dbReference>